<gene>
    <name evidence="2" type="ORF">J2S74_002868</name>
</gene>
<organism evidence="2 3">
    <name type="scientific">Evansella vedderi</name>
    <dbReference type="NCBI Taxonomy" id="38282"/>
    <lineage>
        <taxon>Bacteria</taxon>
        <taxon>Bacillati</taxon>
        <taxon>Bacillota</taxon>
        <taxon>Bacilli</taxon>
        <taxon>Bacillales</taxon>
        <taxon>Bacillaceae</taxon>
        <taxon>Evansella</taxon>
    </lineage>
</organism>
<dbReference type="Proteomes" id="UP001230005">
    <property type="component" value="Unassembled WGS sequence"/>
</dbReference>
<accession>A0ABT9ZW80</accession>
<keyword evidence="1" id="KW-0812">Transmembrane</keyword>
<keyword evidence="1" id="KW-0472">Membrane</keyword>
<protein>
    <recommendedName>
        <fullName evidence="4">Type II secretion system protein GspF domain-containing protein</fullName>
    </recommendedName>
</protein>
<reference evidence="2 3" key="1">
    <citation type="submission" date="2023-07" db="EMBL/GenBank/DDBJ databases">
        <title>Genomic Encyclopedia of Type Strains, Phase IV (KMG-IV): sequencing the most valuable type-strain genomes for metagenomic binning, comparative biology and taxonomic classification.</title>
        <authorList>
            <person name="Goeker M."/>
        </authorList>
    </citation>
    <scope>NUCLEOTIDE SEQUENCE [LARGE SCALE GENOMIC DNA]</scope>
    <source>
        <strain evidence="2 3">DSM 9768</strain>
    </source>
</reference>
<evidence type="ECO:0000313" key="2">
    <source>
        <dbReference type="EMBL" id="MDQ0255486.1"/>
    </source>
</evidence>
<keyword evidence="1" id="KW-1133">Transmembrane helix</keyword>
<feature type="transmembrane region" description="Helical" evidence="1">
    <location>
        <begin position="278"/>
        <end position="296"/>
    </location>
</feature>
<feature type="transmembrane region" description="Helical" evidence="1">
    <location>
        <begin position="113"/>
        <end position="139"/>
    </location>
</feature>
<feature type="transmembrane region" description="Helical" evidence="1">
    <location>
        <begin position="13"/>
        <end position="34"/>
    </location>
</feature>
<keyword evidence="3" id="KW-1185">Reference proteome</keyword>
<dbReference type="RefSeq" id="WP_307326416.1">
    <property type="nucleotide sequence ID" value="NZ_JAUSUG010000011.1"/>
</dbReference>
<feature type="transmembrane region" description="Helical" evidence="1">
    <location>
        <begin position="87"/>
        <end position="107"/>
    </location>
</feature>
<evidence type="ECO:0000256" key="1">
    <source>
        <dbReference type="SAM" id="Phobius"/>
    </source>
</evidence>
<evidence type="ECO:0008006" key="4">
    <source>
        <dbReference type="Google" id="ProtNLM"/>
    </source>
</evidence>
<name>A0ABT9ZW80_9BACI</name>
<evidence type="ECO:0000313" key="3">
    <source>
        <dbReference type="Proteomes" id="UP001230005"/>
    </source>
</evidence>
<comment type="caution">
    <text evidence="2">The sequence shown here is derived from an EMBL/GenBank/DDBJ whole genome shotgun (WGS) entry which is preliminary data.</text>
</comment>
<dbReference type="EMBL" id="JAUSUG010000011">
    <property type="protein sequence ID" value="MDQ0255486.1"/>
    <property type="molecule type" value="Genomic_DNA"/>
</dbReference>
<proteinExistence type="predicted"/>
<sequence length="301" mass="34583">MLEPTTFYKILPYIIYTLAVVGAVTSGYLVYSGLSTKTERIQSRLRVKQKFRAQKDQFVDTSMNSPTEELLKEAGYPLKLNAVRFNILRLSLIALFVINYIIIPLVFKGSYSTWAVIGVVAAWFLTSATFSYSLVRWIISKVIDFRAAKRNAELFVLYDLLISEIEMMTNNRVNTYNLIRNLFPYFEEIRKPIRDLLLNWNEIGPAKAIDIFVEDIGTKEAYTLGSVLKTLDQNKRETALEGLRSMNDVFVKSQIENYRRRRKLFVDLGSIPIKGAHFFIILNFIAVVVYMVIIILDGTAL</sequence>